<evidence type="ECO:0000259" key="2">
    <source>
        <dbReference type="Pfam" id="PF07883"/>
    </source>
</evidence>
<reference evidence="3 4" key="1">
    <citation type="submission" date="2016-10" db="EMBL/GenBank/DDBJ databases">
        <title>Draft Genome sequence of Alkanindiges sp. strain H1.</title>
        <authorList>
            <person name="Subhash Y."/>
            <person name="Lee S."/>
        </authorList>
    </citation>
    <scope>NUCLEOTIDE SEQUENCE [LARGE SCALE GENOMIC DNA]</scope>
    <source>
        <strain evidence="3 4">H1</strain>
    </source>
</reference>
<feature type="domain" description="Carboxymuconolactone decarboxylase-like" evidence="1">
    <location>
        <begin position="170"/>
        <end position="230"/>
    </location>
</feature>
<gene>
    <name evidence="3" type="ORF">BKE30_07215</name>
</gene>
<keyword evidence="4" id="KW-1185">Reference proteome</keyword>
<organism evidence="3 4">
    <name type="scientific">Alkanindiges hydrocarboniclasticus</name>
    <dbReference type="NCBI Taxonomy" id="1907941"/>
    <lineage>
        <taxon>Bacteria</taxon>
        <taxon>Pseudomonadati</taxon>
        <taxon>Pseudomonadota</taxon>
        <taxon>Gammaproteobacteria</taxon>
        <taxon>Moraxellales</taxon>
        <taxon>Moraxellaceae</taxon>
        <taxon>Alkanindiges</taxon>
    </lineage>
</organism>
<dbReference type="PANTHER" id="PTHR43698:SF1">
    <property type="entry name" value="BLL4564 PROTEIN"/>
    <property type="match status" value="1"/>
</dbReference>
<evidence type="ECO:0000313" key="4">
    <source>
        <dbReference type="Proteomes" id="UP000192132"/>
    </source>
</evidence>
<dbReference type="Gene3D" id="2.60.120.10">
    <property type="entry name" value="Jelly Rolls"/>
    <property type="match status" value="1"/>
</dbReference>
<dbReference type="AlphaFoldDB" id="A0A1S8CUA9"/>
<dbReference type="SUPFAM" id="SSF51182">
    <property type="entry name" value="RmlC-like cupins"/>
    <property type="match status" value="1"/>
</dbReference>
<dbReference type="InterPro" id="IPR003779">
    <property type="entry name" value="CMD-like"/>
</dbReference>
<accession>A0A1S8CUA9</accession>
<dbReference type="Pfam" id="PF02627">
    <property type="entry name" value="CMD"/>
    <property type="match status" value="2"/>
</dbReference>
<name>A0A1S8CUA9_9GAMM</name>
<protein>
    <submittedName>
        <fullName evidence="3">Carboxymuconolactone decarboxylase</fullName>
    </submittedName>
</protein>
<dbReference type="InterPro" id="IPR047263">
    <property type="entry name" value="HNL-like_cupin"/>
</dbReference>
<dbReference type="CDD" id="cd02233">
    <property type="entry name" value="cupin_HNL-like"/>
    <property type="match status" value="1"/>
</dbReference>
<dbReference type="Pfam" id="PF07883">
    <property type="entry name" value="Cupin_2"/>
    <property type="match status" value="1"/>
</dbReference>
<dbReference type="STRING" id="1907941.BKE30_07215"/>
<dbReference type="PANTHER" id="PTHR43698">
    <property type="entry name" value="RIBD C-TERMINAL DOMAIN CONTAINING PROTEIN"/>
    <property type="match status" value="1"/>
</dbReference>
<evidence type="ECO:0000313" key="3">
    <source>
        <dbReference type="EMBL" id="ONG40533.1"/>
    </source>
</evidence>
<dbReference type="GO" id="GO:0051920">
    <property type="term" value="F:peroxiredoxin activity"/>
    <property type="evidence" value="ECO:0007669"/>
    <property type="project" value="InterPro"/>
</dbReference>
<dbReference type="EMBL" id="MLCN01000017">
    <property type="protein sequence ID" value="ONG40533.1"/>
    <property type="molecule type" value="Genomic_DNA"/>
</dbReference>
<dbReference type="Proteomes" id="UP000192132">
    <property type="component" value="Unassembled WGS sequence"/>
</dbReference>
<dbReference type="Gene3D" id="1.20.1290.10">
    <property type="entry name" value="AhpD-like"/>
    <property type="match status" value="1"/>
</dbReference>
<dbReference type="SUPFAM" id="SSF69118">
    <property type="entry name" value="AhpD-like"/>
    <property type="match status" value="1"/>
</dbReference>
<proteinExistence type="predicted"/>
<dbReference type="RefSeq" id="WP_076877944.1">
    <property type="nucleotide sequence ID" value="NZ_MLCN01000017.1"/>
</dbReference>
<evidence type="ECO:0000259" key="1">
    <source>
        <dbReference type="Pfam" id="PF02627"/>
    </source>
</evidence>
<dbReference type="InterPro" id="IPR014710">
    <property type="entry name" value="RmlC-like_jellyroll"/>
</dbReference>
<dbReference type="InterPro" id="IPR011051">
    <property type="entry name" value="RmlC_Cupin_sf"/>
</dbReference>
<sequence length="378" mass="41607">MTHKSLKAALILTSLSGHILAEEQARQQITKVNQQVSQQAPANNFSGQANFSRFPVMPSQGNVAPAIVNFAAGTITNWHIHPQGQYLIVTEGEGRTQEWGKPIQTIHKGDTIWCPPGVKHWHGASEHSPMSHIAISPVATDGKSATWLERVNLPIQPQASVQSKANSPVVLSQRQLSLIPIAAFNATGNLEQLKTALIQALESGLTVNEIKELFAHQYAYAGFPRALNGMLTFKSLLEEREKQGIKDIQGAMPSNLPSNTDYYQMGIERLAYLNKTSIEANTKPLFDNFSPTMDYALKAHLFGYLFSRDNLSPLERELAVVSTLSAFGDVNAQLRSHLRITRNLGVDQTQMQKIISTLRQAIGDDLAKNAQGVLQQLQ</sequence>
<dbReference type="InterPro" id="IPR013096">
    <property type="entry name" value="Cupin_2"/>
</dbReference>
<comment type="caution">
    <text evidence="3">The sequence shown here is derived from an EMBL/GenBank/DDBJ whole genome shotgun (WGS) entry which is preliminary data.</text>
</comment>
<dbReference type="InterPro" id="IPR029032">
    <property type="entry name" value="AhpD-like"/>
</dbReference>
<feature type="domain" description="Carboxymuconolactone decarboxylase-like" evidence="1">
    <location>
        <begin position="296"/>
        <end position="374"/>
    </location>
</feature>
<feature type="domain" description="Cupin type-2" evidence="2">
    <location>
        <begin position="67"/>
        <end position="134"/>
    </location>
</feature>
<dbReference type="OrthoDB" id="9802489at2"/>